<dbReference type="Pfam" id="PF02415">
    <property type="entry name" value="Chlam_PMP"/>
    <property type="match status" value="5"/>
</dbReference>
<keyword evidence="7" id="KW-0998">Cell outer membrane</keyword>
<dbReference type="Proteomes" id="UP001197974">
    <property type="component" value="Chromosome"/>
</dbReference>
<organism evidence="9 10">
    <name type="scientific">Bacillus carboniphilus</name>
    <dbReference type="NCBI Taxonomy" id="86663"/>
    <lineage>
        <taxon>Bacteria</taxon>
        <taxon>Bacillati</taxon>
        <taxon>Bacillota</taxon>
        <taxon>Bacilli</taxon>
        <taxon>Bacillales</taxon>
        <taxon>Bacillaceae</taxon>
        <taxon>Bacillus</taxon>
    </lineage>
</organism>
<evidence type="ECO:0000256" key="3">
    <source>
        <dbReference type="ARBA" id="ARBA00004613"/>
    </source>
</evidence>
<evidence type="ECO:0000313" key="9">
    <source>
        <dbReference type="EMBL" id="WLR43261.1"/>
    </source>
</evidence>
<dbReference type="PANTHER" id="PTHR11319">
    <property type="entry name" value="G PROTEIN-COUPLED RECEPTOR-RELATED"/>
    <property type="match status" value="1"/>
</dbReference>
<evidence type="ECO:0000256" key="8">
    <source>
        <dbReference type="SAM" id="MobiDB-lite"/>
    </source>
</evidence>
<keyword evidence="10" id="KW-1185">Reference proteome</keyword>
<evidence type="ECO:0000256" key="7">
    <source>
        <dbReference type="ARBA" id="ARBA00023237"/>
    </source>
</evidence>
<reference evidence="9 10" key="1">
    <citation type="submission" date="2023-06" db="EMBL/GenBank/DDBJ databases">
        <title>Five Gram-positive bacteria isolated from mangrove sediments in Shenzhen, Guangdong, China.</title>
        <authorList>
            <person name="Yu S."/>
            <person name="Zheng W."/>
            <person name="Huang Y."/>
        </authorList>
    </citation>
    <scope>NUCLEOTIDE SEQUENCE [LARGE SCALE GENOMIC DNA]</scope>
    <source>
        <strain evidence="9 10">SaN35-3</strain>
    </source>
</reference>
<dbReference type="SUPFAM" id="SSF51126">
    <property type="entry name" value="Pectin lyase-like"/>
    <property type="match status" value="1"/>
</dbReference>
<keyword evidence="6" id="KW-0472">Membrane</keyword>
<dbReference type="NCBIfam" id="TIGR01376">
    <property type="entry name" value="POMP_repeat"/>
    <property type="match status" value="1"/>
</dbReference>
<feature type="compositionally biased region" description="Polar residues" evidence="8">
    <location>
        <begin position="295"/>
        <end position="304"/>
    </location>
</feature>
<evidence type="ECO:0000256" key="1">
    <source>
        <dbReference type="ARBA" id="ARBA00004196"/>
    </source>
</evidence>
<evidence type="ECO:0008006" key="11">
    <source>
        <dbReference type="Google" id="ProtNLM"/>
    </source>
</evidence>
<feature type="region of interest" description="Disordered" evidence="8">
    <location>
        <begin position="287"/>
        <end position="310"/>
    </location>
</feature>
<dbReference type="InterPro" id="IPR003368">
    <property type="entry name" value="POMP_repeat"/>
</dbReference>
<dbReference type="EMBL" id="CP129013">
    <property type="protein sequence ID" value="WLR43261.1"/>
    <property type="molecule type" value="Genomic_DNA"/>
</dbReference>
<dbReference type="RefSeq" id="WP_306020019.1">
    <property type="nucleotide sequence ID" value="NZ_CP129013.1"/>
</dbReference>
<evidence type="ECO:0000256" key="2">
    <source>
        <dbReference type="ARBA" id="ARBA00004442"/>
    </source>
</evidence>
<comment type="subcellular location">
    <subcellularLocation>
        <location evidence="1">Cell envelope</location>
    </subcellularLocation>
    <subcellularLocation>
        <location evidence="2">Cell outer membrane</location>
    </subcellularLocation>
    <subcellularLocation>
        <location evidence="3">Secreted</location>
    </subcellularLocation>
</comment>
<evidence type="ECO:0000256" key="6">
    <source>
        <dbReference type="ARBA" id="ARBA00023136"/>
    </source>
</evidence>
<evidence type="ECO:0000256" key="5">
    <source>
        <dbReference type="ARBA" id="ARBA00022729"/>
    </source>
</evidence>
<evidence type="ECO:0000256" key="4">
    <source>
        <dbReference type="ARBA" id="ARBA00022525"/>
    </source>
</evidence>
<accession>A0ABY9K031</accession>
<name>A0ABY9K031_9BACI</name>
<sequence length="310" mass="33245">MGSKRNLYSYKVRRSSISFYLREGVSIYGGFSGSESTLGERDVRNNKTILSGNIGNQDDQTDNSYHVLVGANDSLVDGFVISDGYANGDVIYQQKGGGLLNYQGGKTGNFGEYVGFSTAIQNSTFENNYAREGGAVYNYSNSPQFSTVTFSNNSAIYGGAVVDRVGVDSKLENCTFENNKAEFMGGALYLDYGARPILEASTFNSNEAGSNGGAIYTVTRASQVENTDVVLNSAQFTSNKAGYRGGAVYNFDQSLMEISNSTFTKNTAEAGGAIATDYRAETTLTDCSFDPEGSEGNNDLTTDDTGMIHQ</sequence>
<dbReference type="PANTHER" id="PTHR11319:SF35">
    <property type="entry name" value="OUTER MEMBRANE PROTEIN PMPC-RELATED"/>
    <property type="match status" value="1"/>
</dbReference>
<protein>
    <recommendedName>
        <fullName evidence="11">Polymorphic outer membrane protein</fullName>
    </recommendedName>
</protein>
<proteinExistence type="predicted"/>
<keyword evidence="5" id="KW-0732">Signal</keyword>
<dbReference type="InterPro" id="IPR011050">
    <property type="entry name" value="Pectin_lyase_fold/virulence"/>
</dbReference>
<keyword evidence="4" id="KW-0964">Secreted</keyword>
<gene>
    <name evidence="9" type="ORF">LC087_03435</name>
</gene>
<evidence type="ECO:0000313" key="10">
    <source>
        <dbReference type="Proteomes" id="UP001197974"/>
    </source>
</evidence>